<dbReference type="SUPFAM" id="SSF50998">
    <property type="entry name" value="Quinoprotein alcohol dehydrogenase-like"/>
    <property type="match status" value="1"/>
</dbReference>
<dbReference type="EMBL" id="BMNG01000007">
    <property type="protein sequence ID" value="GGO46035.1"/>
    <property type="molecule type" value="Genomic_DNA"/>
</dbReference>
<gene>
    <name evidence="4" type="ORF">GCM10012286_36000</name>
</gene>
<evidence type="ECO:0008006" key="6">
    <source>
        <dbReference type="Google" id="ProtNLM"/>
    </source>
</evidence>
<dbReference type="PROSITE" id="PS50082">
    <property type="entry name" value="WD_REPEATS_2"/>
    <property type="match status" value="2"/>
</dbReference>
<dbReference type="PROSITE" id="PS50294">
    <property type="entry name" value="WD_REPEATS_REGION"/>
    <property type="match status" value="2"/>
</dbReference>
<evidence type="ECO:0000256" key="3">
    <source>
        <dbReference type="PROSITE-ProRule" id="PRU00221"/>
    </source>
</evidence>
<evidence type="ECO:0000256" key="2">
    <source>
        <dbReference type="ARBA" id="ARBA00022737"/>
    </source>
</evidence>
<evidence type="ECO:0000256" key="1">
    <source>
        <dbReference type="ARBA" id="ARBA00022574"/>
    </source>
</evidence>
<dbReference type="Gene3D" id="2.130.10.10">
    <property type="entry name" value="YVTN repeat-like/Quinoprotein amine dehydrogenase"/>
    <property type="match status" value="2"/>
</dbReference>
<sequence length="330" mass="34627">MVDAGAGPQVVCADSWGAVWTWEPLRDEWRKRPLVYAFTGDPLAAQYPDAENEIDTMAAAVFKGRVVLAAGGGEQAPALWDLESGELLRGTTYDEPYVGAIATLRDEGAPRFVTGSQYVGQLLVWESSGQVPPVEVANDLYDITSLAAAWIDGRSLVASGGDGVVDVRDLARNEQVASFTPDDGDVRAVALSKSNSSSTSASRLGDRPLVVAATDAAELYVWELSGGDSGNGDHEPVHDPITGHEDDILTLDTAAVGDRRIAVTGAADQTVRVWDLAEGTAVGAPLSGHQDDVEAVSTTTLRGRDVILSAGGDGAIRAWDLAALLGRDTD</sequence>
<keyword evidence="5" id="KW-1185">Reference proteome</keyword>
<evidence type="ECO:0000313" key="4">
    <source>
        <dbReference type="EMBL" id="GGO46035.1"/>
    </source>
</evidence>
<organism evidence="4 5">
    <name type="scientific">Streptomyces lasiicapitis</name>
    <dbReference type="NCBI Taxonomy" id="1923961"/>
    <lineage>
        <taxon>Bacteria</taxon>
        <taxon>Bacillati</taxon>
        <taxon>Actinomycetota</taxon>
        <taxon>Actinomycetes</taxon>
        <taxon>Kitasatosporales</taxon>
        <taxon>Streptomycetaceae</taxon>
        <taxon>Streptomyces</taxon>
    </lineage>
</organism>
<dbReference type="PANTHER" id="PTHR19848">
    <property type="entry name" value="WD40 REPEAT PROTEIN"/>
    <property type="match status" value="1"/>
</dbReference>
<dbReference type="InterPro" id="IPR015943">
    <property type="entry name" value="WD40/YVTN_repeat-like_dom_sf"/>
</dbReference>
<evidence type="ECO:0000313" key="5">
    <source>
        <dbReference type="Proteomes" id="UP000656881"/>
    </source>
</evidence>
<dbReference type="InterPro" id="IPR019775">
    <property type="entry name" value="WD40_repeat_CS"/>
</dbReference>
<dbReference type="SMART" id="SM00320">
    <property type="entry name" value="WD40"/>
    <property type="match status" value="3"/>
</dbReference>
<dbReference type="PANTHER" id="PTHR19848:SF8">
    <property type="entry name" value="F-BOX AND WD REPEAT DOMAIN CONTAINING 7"/>
    <property type="match status" value="1"/>
</dbReference>
<dbReference type="Proteomes" id="UP000656881">
    <property type="component" value="Unassembled WGS sequence"/>
</dbReference>
<proteinExistence type="predicted"/>
<dbReference type="PRINTS" id="PR00320">
    <property type="entry name" value="GPROTEINBRPT"/>
</dbReference>
<feature type="repeat" description="WD" evidence="3">
    <location>
        <begin position="241"/>
        <end position="284"/>
    </location>
</feature>
<reference evidence="5" key="1">
    <citation type="journal article" date="2019" name="Int. J. Syst. Evol. Microbiol.">
        <title>The Global Catalogue of Microorganisms (GCM) 10K type strain sequencing project: providing services to taxonomists for standard genome sequencing and annotation.</title>
        <authorList>
            <consortium name="The Broad Institute Genomics Platform"/>
            <consortium name="The Broad Institute Genome Sequencing Center for Infectious Disease"/>
            <person name="Wu L."/>
            <person name="Ma J."/>
        </authorList>
    </citation>
    <scope>NUCLEOTIDE SEQUENCE [LARGE SCALE GENOMIC DNA]</scope>
    <source>
        <strain evidence="5">CGMCC 4.7349</strain>
    </source>
</reference>
<feature type="repeat" description="WD" evidence="3">
    <location>
        <begin position="286"/>
        <end position="321"/>
    </location>
</feature>
<dbReference type="PROSITE" id="PS00678">
    <property type="entry name" value="WD_REPEATS_1"/>
    <property type="match status" value="2"/>
</dbReference>
<dbReference type="Pfam" id="PF00400">
    <property type="entry name" value="WD40"/>
    <property type="match status" value="2"/>
</dbReference>
<name>A0ABQ2M2Q7_9ACTN</name>
<dbReference type="InterPro" id="IPR020472">
    <property type="entry name" value="WD40_PAC1"/>
</dbReference>
<comment type="caution">
    <text evidence="4">The sequence shown here is derived from an EMBL/GenBank/DDBJ whole genome shotgun (WGS) entry which is preliminary data.</text>
</comment>
<dbReference type="InterPro" id="IPR011047">
    <property type="entry name" value="Quinoprotein_ADH-like_sf"/>
</dbReference>
<protein>
    <recommendedName>
        <fullName evidence="6">WD40 repeat domain-containing protein</fullName>
    </recommendedName>
</protein>
<keyword evidence="1 3" id="KW-0853">WD repeat</keyword>
<keyword evidence="2" id="KW-0677">Repeat</keyword>
<dbReference type="InterPro" id="IPR001680">
    <property type="entry name" value="WD40_rpt"/>
</dbReference>
<accession>A0ABQ2M2Q7</accession>